<comment type="caution">
    <text evidence="2">The sequence shown here is derived from an EMBL/GenBank/DDBJ whole genome shotgun (WGS) entry which is preliminary data.</text>
</comment>
<dbReference type="RefSeq" id="WP_152214186.1">
    <property type="nucleotide sequence ID" value="NZ_JBAQYD010000384.1"/>
</dbReference>
<keyword evidence="1" id="KW-0732">Signal</keyword>
<dbReference type="AlphaFoldDB" id="A0A6N6VN26"/>
<gene>
    <name evidence="2" type="ORF">F2P47_00405</name>
</gene>
<evidence type="ECO:0000313" key="2">
    <source>
        <dbReference type="EMBL" id="KAB7742632.1"/>
    </source>
</evidence>
<protein>
    <submittedName>
        <fullName evidence="2">Uncharacterized protein</fullName>
    </submittedName>
</protein>
<sequence>MTMRFAALAFILGFAMLPGHLLAEERAAGYLDAVEDMPLMEGLHETGDGGVVFDKPNGRIIRTVAKGNVAPASVRRFYVETLPQLGWKRQKKLELIKDLLVFRREGERLEIQTVPETDGATEVRFSIEPE</sequence>
<feature type="chain" id="PRO_5026911213" evidence="1">
    <location>
        <begin position="24"/>
        <end position="130"/>
    </location>
</feature>
<proteinExistence type="predicted"/>
<keyword evidence="3" id="KW-1185">Reference proteome</keyword>
<accession>A0A6N6VN26</accession>
<dbReference type="EMBL" id="WESC01000001">
    <property type="protein sequence ID" value="KAB7742632.1"/>
    <property type="molecule type" value="Genomic_DNA"/>
</dbReference>
<organism evidence="2 3">
    <name type="scientific">Parvibaculum sedimenti</name>
    <dbReference type="NCBI Taxonomy" id="2608632"/>
    <lineage>
        <taxon>Bacteria</taxon>
        <taxon>Pseudomonadati</taxon>
        <taxon>Pseudomonadota</taxon>
        <taxon>Alphaproteobacteria</taxon>
        <taxon>Hyphomicrobiales</taxon>
        <taxon>Parvibaculaceae</taxon>
        <taxon>Parvibaculum</taxon>
    </lineage>
</organism>
<reference evidence="2 3" key="1">
    <citation type="submission" date="2019-09" db="EMBL/GenBank/DDBJ databases">
        <title>Parvibaculum sedimenti sp. nov., isolated from sediment.</title>
        <authorList>
            <person name="Wang Y."/>
        </authorList>
    </citation>
    <scope>NUCLEOTIDE SEQUENCE [LARGE SCALE GENOMIC DNA]</scope>
    <source>
        <strain evidence="2 3">HXT-9</strain>
    </source>
</reference>
<feature type="signal peptide" evidence="1">
    <location>
        <begin position="1"/>
        <end position="23"/>
    </location>
</feature>
<dbReference type="Proteomes" id="UP000468901">
    <property type="component" value="Unassembled WGS sequence"/>
</dbReference>
<evidence type="ECO:0000256" key="1">
    <source>
        <dbReference type="SAM" id="SignalP"/>
    </source>
</evidence>
<name>A0A6N6VN26_9HYPH</name>
<evidence type="ECO:0000313" key="3">
    <source>
        <dbReference type="Proteomes" id="UP000468901"/>
    </source>
</evidence>